<dbReference type="AlphaFoldDB" id="A0A0A3XYN7"/>
<proteinExistence type="predicted"/>
<name>A0A0A3XYN7_BRAJP</name>
<gene>
    <name evidence="1" type="ORF">MA20_11290</name>
</gene>
<evidence type="ECO:0000313" key="2">
    <source>
        <dbReference type="Proteomes" id="UP000030377"/>
    </source>
</evidence>
<dbReference type="EMBL" id="JRPN01000010">
    <property type="protein sequence ID" value="KGT79485.1"/>
    <property type="molecule type" value="Genomic_DNA"/>
</dbReference>
<evidence type="ECO:0000313" key="1">
    <source>
        <dbReference type="EMBL" id="KGT79485.1"/>
    </source>
</evidence>
<dbReference type="Proteomes" id="UP000030377">
    <property type="component" value="Unassembled WGS sequence"/>
</dbReference>
<comment type="caution">
    <text evidence="1">The sequence shown here is derived from an EMBL/GenBank/DDBJ whole genome shotgun (WGS) entry which is preliminary data.</text>
</comment>
<reference evidence="1 2" key="1">
    <citation type="submission" date="2014-09" db="EMBL/GenBank/DDBJ databases">
        <title>Draft genome of Bradyrhizobium japonicum Is-34.</title>
        <authorList>
            <person name="Tsurumaru H."/>
            <person name="Yamakawa T."/>
            <person name="Hashimoto S."/>
            <person name="Okizaki K."/>
            <person name="Kanesaki Y."/>
            <person name="Yoshikawa H."/>
            <person name="Yajima S."/>
        </authorList>
    </citation>
    <scope>NUCLEOTIDE SEQUENCE [LARGE SCALE GENOMIC DNA]</scope>
    <source>
        <strain evidence="1 2">Is-34</strain>
    </source>
</reference>
<organism evidence="1 2">
    <name type="scientific">Bradyrhizobium japonicum</name>
    <dbReference type="NCBI Taxonomy" id="375"/>
    <lineage>
        <taxon>Bacteria</taxon>
        <taxon>Pseudomonadati</taxon>
        <taxon>Pseudomonadota</taxon>
        <taxon>Alphaproteobacteria</taxon>
        <taxon>Hyphomicrobiales</taxon>
        <taxon>Nitrobacteraceae</taxon>
        <taxon>Bradyrhizobium</taxon>
    </lineage>
</organism>
<protein>
    <submittedName>
        <fullName evidence="1">Uncharacterized protein</fullName>
    </submittedName>
</protein>
<sequence>MLNVIEVFDVIQRDPETGRSMWAGLTGTRMALKRDGHALDPKAMTYCPAEWIDERGYFNTDLVHQHPRLWGI</sequence>
<accession>A0A0A3XYN7</accession>
<dbReference type="RefSeq" id="WP_041955202.1">
    <property type="nucleotide sequence ID" value="NZ_JRPN01000010.1"/>
</dbReference>